<dbReference type="PROSITE" id="PS51471">
    <property type="entry name" value="FE2OG_OXY"/>
    <property type="match status" value="1"/>
</dbReference>
<dbReference type="AlphaFoldDB" id="A0A8H4BD91"/>
<dbReference type="InterPro" id="IPR026992">
    <property type="entry name" value="DIOX_N"/>
</dbReference>
<dbReference type="PRINTS" id="PR00682">
    <property type="entry name" value="IPNSYNTHASE"/>
</dbReference>
<evidence type="ECO:0000313" key="4">
    <source>
        <dbReference type="Proteomes" id="UP000469890"/>
    </source>
</evidence>
<dbReference type="GO" id="GO:0016491">
    <property type="term" value="F:oxidoreductase activity"/>
    <property type="evidence" value="ECO:0007669"/>
    <property type="project" value="UniProtKB-KW"/>
</dbReference>
<keyword evidence="1" id="KW-0408">Iron</keyword>
<dbReference type="InterPro" id="IPR027443">
    <property type="entry name" value="IPNS-like_sf"/>
</dbReference>
<evidence type="ECO:0000313" key="3">
    <source>
        <dbReference type="EMBL" id="KAF1799930.1"/>
    </source>
</evidence>
<comment type="similarity">
    <text evidence="1">Belongs to the iron/ascorbate-dependent oxidoreductase family.</text>
</comment>
<comment type="caution">
    <text evidence="3">The sequence shown here is derived from an EMBL/GenBank/DDBJ whole genome shotgun (WGS) entry which is preliminary data.</text>
</comment>
<dbReference type="PANTHER" id="PTHR47990">
    <property type="entry name" value="2-OXOGLUTARATE (2OG) AND FE(II)-DEPENDENT OXYGENASE SUPERFAMILY PROTEIN-RELATED"/>
    <property type="match status" value="1"/>
</dbReference>
<accession>A0A8H4BD91</accession>
<dbReference type="InterPro" id="IPR050231">
    <property type="entry name" value="Iron_ascorbate_oxido_reductase"/>
</dbReference>
<dbReference type="SUPFAM" id="SSF51197">
    <property type="entry name" value="Clavaminate synthase-like"/>
    <property type="match status" value="1"/>
</dbReference>
<keyword evidence="1" id="KW-0560">Oxidoreductase</keyword>
<gene>
    <name evidence="3" type="ORF">FB192DRAFT_1389134</name>
</gene>
<organism evidence="3 4">
    <name type="scientific">Mucor circinelloides f. lusitanicus</name>
    <name type="common">Mucor racemosus var. lusitanicus</name>
    <dbReference type="NCBI Taxonomy" id="29924"/>
    <lineage>
        <taxon>Eukaryota</taxon>
        <taxon>Fungi</taxon>
        <taxon>Fungi incertae sedis</taxon>
        <taxon>Mucoromycota</taxon>
        <taxon>Mucoromycotina</taxon>
        <taxon>Mucoromycetes</taxon>
        <taxon>Mucorales</taxon>
        <taxon>Mucorineae</taxon>
        <taxon>Mucoraceae</taxon>
        <taxon>Mucor</taxon>
    </lineage>
</organism>
<evidence type="ECO:0000256" key="1">
    <source>
        <dbReference type="RuleBase" id="RU003682"/>
    </source>
</evidence>
<reference evidence="3 4" key="1">
    <citation type="submission" date="2019-09" db="EMBL/GenBank/DDBJ databases">
        <authorList>
            <consortium name="DOE Joint Genome Institute"/>
            <person name="Mondo S.J."/>
            <person name="Navarro-Mendoza M.I."/>
            <person name="Perez-Arques C."/>
            <person name="Panchal S."/>
            <person name="Nicolas F.E."/>
            <person name="Ganguly P."/>
            <person name="Pangilinan J."/>
            <person name="Grigoriev I."/>
            <person name="Heitman J."/>
            <person name="Sanya K."/>
            <person name="Garre V."/>
        </authorList>
    </citation>
    <scope>NUCLEOTIDE SEQUENCE [LARGE SCALE GENOMIC DNA]</scope>
    <source>
        <strain evidence="3 4">MU402</strain>
    </source>
</reference>
<dbReference type="Pfam" id="PF03171">
    <property type="entry name" value="2OG-FeII_Oxy"/>
    <property type="match status" value="1"/>
</dbReference>
<keyword evidence="1" id="KW-0479">Metal-binding</keyword>
<dbReference type="Proteomes" id="UP000469890">
    <property type="component" value="Unassembled WGS sequence"/>
</dbReference>
<feature type="domain" description="Fe2OG dioxygenase" evidence="2">
    <location>
        <begin position="191"/>
        <end position="296"/>
    </location>
</feature>
<protein>
    <recommendedName>
        <fullName evidence="2">Fe2OG dioxygenase domain-containing protein</fullName>
    </recommendedName>
</protein>
<dbReference type="InterPro" id="IPR005123">
    <property type="entry name" value="Oxoglu/Fe-dep_dioxygenase_dom"/>
</dbReference>
<dbReference type="GO" id="GO:0046872">
    <property type="term" value="F:metal ion binding"/>
    <property type="evidence" value="ECO:0007669"/>
    <property type="project" value="UniProtKB-KW"/>
</dbReference>
<name>A0A8H4BD91_MUCCL</name>
<proteinExistence type="inferred from homology"/>
<sequence>MAQVHQLLNAPFSFVSPSSYFITMPSIHSIPIIDFSEFKTNPEKVAQDVFNACKSIGFFYMVNHDIPAKDIDKAFEVSKSFFDLPREEKTRYKISANNHGYSELLGQKLDPENQRQGDHKEGFNLRAFEGGKPYAPIPAVFQEHAEFLERLSKSCHNAALQILEAFAIALHIPTEQGGKHFFVGSHNYEGSENVLRFLKYPRGGESEYKEPVRAGAHSDYGSVTLLFQKDVPGLEVQASRTEWIAAPLIPGAITVNVGDQMELWTNGLFKSTMHRVTFLPEHNHLDRYSMPYFVQANSDTSLAPIPSPYVDQTVKDGAIYTAGEHLQKRLAASHGFEK</sequence>
<dbReference type="EMBL" id="JAAECE010000006">
    <property type="protein sequence ID" value="KAF1799930.1"/>
    <property type="molecule type" value="Genomic_DNA"/>
</dbReference>
<dbReference type="InterPro" id="IPR044861">
    <property type="entry name" value="IPNS-like_FE2OG_OXY"/>
</dbReference>
<evidence type="ECO:0000259" key="2">
    <source>
        <dbReference type="PROSITE" id="PS51471"/>
    </source>
</evidence>
<dbReference type="Gene3D" id="2.60.120.330">
    <property type="entry name" value="B-lactam Antibiotic, Isopenicillin N Synthase, Chain"/>
    <property type="match status" value="1"/>
</dbReference>
<dbReference type="Pfam" id="PF14226">
    <property type="entry name" value="DIOX_N"/>
    <property type="match status" value="1"/>
</dbReference>